<dbReference type="PANTHER" id="PTHR32322">
    <property type="entry name" value="INNER MEMBRANE TRANSPORTER"/>
    <property type="match status" value="1"/>
</dbReference>
<evidence type="ECO:0000256" key="6">
    <source>
        <dbReference type="ARBA" id="ARBA00023136"/>
    </source>
</evidence>
<feature type="transmembrane region" description="Helical" evidence="7">
    <location>
        <begin position="72"/>
        <end position="94"/>
    </location>
</feature>
<evidence type="ECO:0000256" key="7">
    <source>
        <dbReference type="SAM" id="Phobius"/>
    </source>
</evidence>
<feature type="transmembrane region" description="Helical" evidence="7">
    <location>
        <begin position="185"/>
        <end position="203"/>
    </location>
</feature>
<dbReference type="Pfam" id="PF00892">
    <property type="entry name" value="EamA"/>
    <property type="match status" value="2"/>
</dbReference>
<dbReference type="SUPFAM" id="SSF103481">
    <property type="entry name" value="Multidrug resistance efflux transporter EmrE"/>
    <property type="match status" value="2"/>
</dbReference>
<protein>
    <submittedName>
        <fullName evidence="9">Transporter</fullName>
    </submittedName>
</protein>
<dbReference type="GO" id="GO:0005886">
    <property type="term" value="C:plasma membrane"/>
    <property type="evidence" value="ECO:0007669"/>
    <property type="project" value="UniProtKB-SubCell"/>
</dbReference>
<feature type="domain" description="EamA" evidence="8">
    <location>
        <begin position="154"/>
        <end position="296"/>
    </location>
</feature>
<feature type="transmembrane region" description="Helical" evidence="7">
    <location>
        <begin position="7"/>
        <end position="27"/>
    </location>
</feature>
<evidence type="ECO:0000259" key="8">
    <source>
        <dbReference type="Pfam" id="PF00892"/>
    </source>
</evidence>
<dbReference type="InterPro" id="IPR000620">
    <property type="entry name" value="EamA_dom"/>
</dbReference>
<evidence type="ECO:0000256" key="3">
    <source>
        <dbReference type="ARBA" id="ARBA00022475"/>
    </source>
</evidence>
<dbReference type="InterPro" id="IPR037185">
    <property type="entry name" value="EmrE-like"/>
</dbReference>
<keyword evidence="6 7" id="KW-0472">Membrane</keyword>
<dbReference type="InterPro" id="IPR050638">
    <property type="entry name" value="AA-Vitamin_Transporters"/>
</dbReference>
<dbReference type="PANTHER" id="PTHR32322:SF18">
    <property type="entry name" value="S-ADENOSYLMETHIONINE_S-ADENOSYLHOMOCYSTEINE TRANSPORTER"/>
    <property type="match status" value="1"/>
</dbReference>
<feature type="transmembrane region" description="Helical" evidence="7">
    <location>
        <begin position="100"/>
        <end position="118"/>
    </location>
</feature>
<dbReference type="RefSeq" id="WP_099520303.1">
    <property type="nucleotide sequence ID" value="NZ_CP016808.1"/>
</dbReference>
<dbReference type="AlphaFoldDB" id="A0A1B2DNH7"/>
<feature type="transmembrane region" description="Helical" evidence="7">
    <location>
        <begin position="223"/>
        <end position="244"/>
    </location>
</feature>
<keyword evidence="4 7" id="KW-0812">Transmembrane</keyword>
<feature type="transmembrane region" description="Helical" evidence="7">
    <location>
        <begin position="39"/>
        <end position="60"/>
    </location>
</feature>
<evidence type="ECO:0000256" key="4">
    <source>
        <dbReference type="ARBA" id="ARBA00022692"/>
    </source>
</evidence>
<comment type="subcellular location">
    <subcellularLocation>
        <location evidence="1">Cell membrane</location>
        <topology evidence="1">Multi-pass membrane protein</topology>
    </subcellularLocation>
</comment>
<feature type="domain" description="EamA" evidence="8">
    <location>
        <begin position="8"/>
        <end position="141"/>
    </location>
</feature>
<feature type="transmembrane region" description="Helical" evidence="7">
    <location>
        <begin position="130"/>
        <end position="148"/>
    </location>
</feature>
<evidence type="ECO:0000256" key="5">
    <source>
        <dbReference type="ARBA" id="ARBA00022989"/>
    </source>
</evidence>
<keyword evidence="5 7" id="KW-1133">Transmembrane helix</keyword>
<feature type="transmembrane region" description="Helical" evidence="7">
    <location>
        <begin position="279"/>
        <end position="299"/>
    </location>
</feature>
<gene>
    <name evidence="9" type="ORF">BBD42_24390</name>
</gene>
<feature type="transmembrane region" description="Helical" evidence="7">
    <location>
        <begin position="154"/>
        <end position="173"/>
    </location>
</feature>
<dbReference type="Gene3D" id="1.10.3730.20">
    <property type="match status" value="1"/>
</dbReference>
<dbReference type="EMBL" id="CP016808">
    <property type="protein sequence ID" value="ANY69269.1"/>
    <property type="molecule type" value="Genomic_DNA"/>
</dbReference>
<reference evidence="9" key="1">
    <citation type="submission" date="2016-08" db="EMBL/GenBank/DDBJ databases">
        <title>Complete Genome Seqeunce of Paenibacillus sp. BIHB 4019 from tea rhizoplane.</title>
        <authorList>
            <person name="Thakur R."/>
            <person name="Swarnkar M.K."/>
            <person name="Gulati A."/>
        </authorList>
    </citation>
    <scope>NUCLEOTIDE SEQUENCE [LARGE SCALE GENOMIC DNA]</scope>
    <source>
        <strain evidence="9">BIHB4019</strain>
    </source>
</reference>
<organism evidence="9">
    <name type="scientific">Paenibacillus sp. BIHB 4019</name>
    <dbReference type="NCBI Taxonomy" id="1870819"/>
    <lineage>
        <taxon>Bacteria</taxon>
        <taxon>Bacillati</taxon>
        <taxon>Bacillota</taxon>
        <taxon>Bacilli</taxon>
        <taxon>Bacillales</taxon>
        <taxon>Paenibacillaceae</taxon>
        <taxon>Paenibacillus</taxon>
    </lineage>
</organism>
<name>A0A1B2DNH7_9BACL</name>
<feature type="transmembrane region" description="Helical" evidence="7">
    <location>
        <begin position="256"/>
        <end position="273"/>
    </location>
</feature>
<sequence>MKDKSIKLAYIFAVLNAVIIGFSFLFAKLSLGSAQPLDTLTFRFAFSFLIMTIPVALGMIKLNYRGKPLFKALLLAAMYPLGFFTLQAFGLLHASSAEGGILYAFTPVVTMIIASIFLKERTSLLQKLSIFLSVFGVVFIFMMKGSSIDLSNMLGISLLFLTCFAFAGYSVLARSLSKHFSPAELTYLMLGIGFGVFLSISLVQHTTAGTLGSFLTPLRSGSFLLSIFYLGVISSLITSLTSNYILGRIEASKMSVFTNLSTIVSMAGGALFLGEELTMYHVIGSLFIIAGVVGTNLLGSKRKRPSPSSGGKATVSRG</sequence>
<comment type="similarity">
    <text evidence="2">Belongs to the EamA transporter family.</text>
</comment>
<evidence type="ECO:0000256" key="1">
    <source>
        <dbReference type="ARBA" id="ARBA00004651"/>
    </source>
</evidence>
<keyword evidence="3" id="KW-1003">Cell membrane</keyword>
<proteinExistence type="inferred from homology"/>
<evidence type="ECO:0000256" key="2">
    <source>
        <dbReference type="ARBA" id="ARBA00007362"/>
    </source>
</evidence>
<accession>A0A1B2DNH7</accession>
<evidence type="ECO:0000313" key="9">
    <source>
        <dbReference type="EMBL" id="ANY69269.1"/>
    </source>
</evidence>